<feature type="region of interest" description="Disordered" evidence="3">
    <location>
        <begin position="477"/>
        <end position="515"/>
    </location>
</feature>
<evidence type="ECO:0000256" key="2">
    <source>
        <dbReference type="SAM" id="Coils"/>
    </source>
</evidence>
<organism evidence="4 5">
    <name type="scientific">Stylonychia lemnae</name>
    <name type="common">Ciliate</name>
    <dbReference type="NCBI Taxonomy" id="5949"/>
    <lineage>
        <taxon>Eukaryota</taxon>
        <taxon>Sar</taxon>
        <taxon>Alveolata</taxon>
        <taxon>Ciliophora</taxon>
        <taxon>Intramacronucleata</taxon>
        <taxon>Spirotrichea</taxon>
        <taxon>Stichotrichia</taxon>
        <taxon>Sporadotrichida</taxon>
        <taxon>Oxytrichidae</taxon>
        <taxon>Stylonychinae</taxon>
        <taxon>Stylonychia</taxon>
    </lineage>
</organism>
<feature type="region of interest" description="Disordered" evidence="3">
    <location>
        <begin position="170"/>
        <end position="205"/>
    </location>
</feature>
<protein>
    <submittedName>
        <fullName evidence="4">Uncharacterized protein</fullName>
    </submittedName>
</protein>
<accession>A0A077ZS63</accession>
<evidence type="ECO:0000256" key="3">
    <source>
        <dbReference type="SAM" id="MobiDB-lite"/>
    </source>
</evidence>
<dbReference type="InParanoid" id="A0A077ZS63"/>
<evidence type="ECO:0000256" key="1">
    <source>
        <dbReference type="ARBA" id="ARBA00023054"/>
    </source>
</evidence>
<sequence length="534" mass="64194">MLNQRLLQNQNRGGVAQDFDKKEWVRELKQLKKDYILEDRERYRPLLNLKRELKDFMEDVEKEEKKNEIQIKKEFSQIQAVIDKQKQEINQAKMMINQSKNDPSYLDKIHSKVKGIEQNLKNFKLKSRGAYEQLFDEEMLIEKDLKMWEEKFDQYMLEKSTINEITNGNTKKVGQRASSVSNRLFKQKTQKNEIESSLGQSEDEDYPSELDLIKNKLERIDDQLMANGGLNCGWDAADHKDFLRIRTKHNNKTYTIAFMQEIMRAVPTIDDEAIKEHIIRYDKYLDLTEQKKNLLSNYKDAKKKQQHERVHKIDNQNQLFNRINSDLELILGDGTGSKENNKNAGNFEEREKLKQELDKWKKDKEVNKKKDIEEKKRQEEENKQRLKQKLEEERRAKKEQVEEFKFKKDMEKQREQQIKEMEKRKQKEQLMSQEQKERIFKREEEIFQKKHLLIINKQQEKEEREYKMELLKEKMAKGMKEKVESKLNVETKAMKDKKREKFDPKQDKGRDAMTMGGNLLGVSVRAMPFWRQGL</sequence>
<feature type="region of interest" description="Disordered" evidence="3">
    <location>
        <begin position="376"/>
        <end position="431"/>
    </location>
</feature>
<feature type="compositionally biased region" description="Basic and acidic residues" evidence="3">
    <location>
        <begin position="477"/>
        <end position="511"/>
    </location>
</feature>
<feature type="compositionally biased region" description="Polar residues" evidence="3">
    <location>
        <begin position="170"/>
        <end position="184"/>
    </location>
</feature>
<keyword evidence="1 2" id="KW-0175">Coiled coil</keyword>
<dbReference type="PANTHER" id="PTHR21549:SF0">
    <property type="entry name" value="COILED-COIL DOMAIN-CONTAINING PROTEIN 112"/>
    <property type="match status" value="1"/>
</dbReference>
<keyword evidence="5" id="KW-1185">Reference proteome</keyword>
<dbReference type="InterPro" id="IPR039902">
    <property type="entry name" value="CCDC148/CCDC112"/>
</dbReference>
<dbReference type="PANTHER" id="PTHR21549">
    <property type="entry name" value="MUTATED IN BLADDER CANCER 1"/>
    <property type="match status" value="1"/>
</dbReference>
<evidence type="ECO:0000313" key="4">
    <source>
        <dbReference type="EMBL" id="CDW72215.1"/>
    </source>
</evidence>
<proteinExistence type="predicted"/>
<evidence type="ECO:0000313" key="5">
    <source>
        <dbReference type="Proteomes" id="UP000039865"/>
    </source>
</evidence>
<name>A0A077ZS63_STYLE</name>
<dbReference type="OMA" id="HRAVPAW"/>
<dbReference type="EMBL" id="CCKQ01001115">
    <property type="protein sequence ID" value="CDW72215.1"/>
    <property type="molecule type" value="Genomic_DNA"/>
</dbReference>
<gene>
    <name evidence="4" type="primary">Contig9133.g458</name>
    <name evidence="4" type="ORF">STYLEM_1172</name>
</gene>
<dbReference type="Proteomes" id="UP000039865">
    <property type="component" value="Unassembled WGS sequence"/>
</dbReference>
<feature type="coiled-coil region" evidence="2">
    <location>
        <begin position="46"/>
        <end position="126"/>
    </location>
</feature>
<reference evidence="4 5" key="1">
    <citation type="submission" date="2014-06" db="EMBL/GenBank/DDBJ databases">
        <authorList>
            <person name="Swart Estienne"/>
        </authorList>
    </citation>
    <scope>NUCLEOTIDE SEQUENCE [LARGE SCALE GENOMIC DNA]</scope>
    <source>
        <strain evidence="4 5">130c</strain>
    </source>
</reference>
<dbReference type="AlphaFoldDB" id="A0A077ZS63"/>
<dbReference type="OrthoDB" id="302613at2759"/>